<evidence type="ECO:0000256" key="1">
    <source>
        <dbReference type="ARBA" id="ARBA00010641"/>
    </source>
</evidence>
<sequence>MNLPNKTPNQPKTRQSLILQLKKQRDQDAWHEFVSVYESFLMRLVERRGVPKSHVPDVTNQVLAAIARSIDSWQDDDHDASFRRWINRVARNVVIKYMSRERRQIAAAGGTDAFEALAQCADQPDPALARQYEHELIVWAAEQVKAEFVETSWTAFWETMIEGRSVAEVAETLSVSAGSIYMSRGRIMKRIREKVSEVMDR</sequence>
<dbReference type="Gene3D" id="1.10.1740.10">
    <property type="match status" value="1"/>
</dbReference>
<dbReference type="InterPro" id="IPR007627">
    <property type="entry name" value="RNA_pol_sigma70_r2"/>
</dbReference>
<dbReference type="InterPro" id="IPR013325">
    <property type="entry name" value="RNA_pol_sigma_r2"/>
</dbReference>
<dbReference type="OrthoDB" id="258393at2"/>
<evidence type="ECO:0000259" key="6">
    <source>
        <dbReference type="Pfam" id="PF04542"/>
    </source>
</evidence>
<keyword evidence="3" id="KW-0731">Sigma factor</keyword>
<dbReference type="NCBIfam" id="TIGR02937">
    <property type="entry name" value="sigma70-ECF"/>
    <property type="match status" value="1"/>
</dbReference>
<evidence type="ECO:0000256" key="3">
    <source>
        <dbReference type="ARBA" id="ARBA00023082"/>
    </source>
</evidence>
<gene>
    <name evidence="7" type="ORF">Poly41_52780</name>
</gene>
<name>A0A5C6D7V3_9BACT</name>
<comment type="caution">
    <text evidence="7">The sequence shown here is derived from an EMBL/GenBank/DDBJ whole genome shotgun (WGS) entry which is preliminary data.</text>
</comment>
<keyword evidence="2" id="KW-0805">Transcription regulation</keyword>
<reference evidence="7 8" key="1">
    <citation type="submission" date="2019-02" db="EMBL/GenBank/DDBJ databases">
        <title>Deep-cultivation of Planctomycetes and their phenomic and genomic characterization uncovers novel biology.</title>
        <authorList>
            <person name="Wiegand S."/>
            <person name="Jogler M."/>
            <person name="Boedeker C."/>
            <person name="Pinto D."/>
            <person name="Vollmers J."/>
            <person name="Rivas-Marin E."/>
            <person name="Kohn T."/>
            <person name="Peeters S.H."/>
            <person name="Heuer A."/>
            <person name="Rast P."/>
            <person name="Oberbeckmann S."/>
            <person name="Bunk B."/>
            <person name="Jeske O."/>
            <person name="Meyerdierks A."/>
            <person name="Storesund J.E."/>
            <person name="Kallscheuer N."/>
            <person name="Luecker S."/>
            <person name="Lage O.M."/>
            <person name="Pohl T."/>
            <person name="Merkel B.J."/>
            <person name="Hornburger P."/>
            <person name="Mueller R.-W."/>
            <person name="Bruemmer F."/>
            <person name="Labrenz M."/>
            <person name="Spormann A.M."/>
            <person name="Op Den Camp H."/>
            <person name="Overmann J."/>
            <person name="Amann R."/>
            <person name="Jetten M.S.M."/>
            <person name="Mascher T."/>
            <person name="Medema M.H."/>
            <person name="Devos D.P."/>
            <person name="Kaster A.-K."/>
            <person name="Ovreas L."/>
            <person name="Rohde M."/>
            <person name="Galperin M.Y."/>
            <person name="Jogler C."/>
        </authorList>
    </citation>
    <scope>NUCLEOTIDE SEQUENCE [LARGE SCALE GENOMIC DNA]</scope>
    <source>
        <strain evidence="7 8">Poly41</strain>
    </source>
</reference>
<dbReference type="Proteomes" id="UP000319143">
    <property type="component" value="Unassembled WGS sequence"/>
</dbReference>
<organism evidence="7 8">
    <name type="scientific">Novipirellula artificiosorum</name>
    <dbReference type="NCBI Taxonomy" id="2528016"/>
    <lineage>
        <taxon>Bacteria</taxon>
        <taxon>Pseudomonadati</taxon>
        <taxon>Planctomycetota</taxon>
        <taxon>Planctomycetia</taxon>
        <taxon>Pirellulales</taxon>
        <taxon>Pirellulaceae</taxon>
        <taxon>Novipirellula</taxon>
    </lineage>
</organism>
<keyword evidence="5" id="KW-0804">Transcription</keyword>
<evidence type="ECO:0000256" key="2">
    <source>
        <dbReference type="ARBA" id="ARBA00023015"/>
    </source>
</evidence>
<dbReference type="InterPro" id="IPR039425">
    <property type="entry name" value="RNA_pol_sigma-70-like"/>
</dbReference>
<proteinExistence type="inferred from homology"/>
<keyword evidence="4" id="KW-0238">DNA-binding</keyword>
<evidence type="ECO:0000256" key="4">
    <source>
        <dbReference type="ARBA" id="ARBA00023125"/>
    </source>
</evidence>
<dbReference type="Pfam" id="PF04542">
    <property type="entry name" value="Sigma70_r2"/>
    <property type="match status" value="1"/>
</dbReference>
<dbReference type="RefSeq" id="WP_146530027.1">
    <property type="nucleotide sequence ID" value="NZ_SJPV01000011.1"/>
</dbReference>
<accession>A0A5C6D7V3</accession>
<evidence type="ECO:0000313" key="8">
    <source>
        <dbReference type="Proteomes" id="UP000319143"/>
    </source>
</evidence>
<dbReference type="SUPFAM" id="SSF88659">
    <property type="entry name" value="Sigma3 and sigma4 domains of RNA polymerase sigma factors"/>
    <property type="match status" value="1"/>
</dbReference>
<dbReference type="InterPro" id="IPR013324">
    <property type="entry name" value="RNA_pol_sigma_r3/r4-like"/>
</dbReference>
<dbReference type="GO" id="GO:0003677">
    <property type="term" value="F:DNA binding"/>
    <property type="evidence" value="ECO:0007669"/>
    <property type="project" value="UniProtKB-KW"/>
</dbReference>
<dbReference type="PANTHER" id="PTHR43133:SF8">
    <property type="entry name" value="RNA POLYMERASE SIGMA FACTOR HI_1459-RELATED"/>
    <property type="match status" value="1"/>
</dbReference>
<dbReference type="SUPFAM" id="SSF88946">
    <property type="entry name" value="Sigma2 domain of RNA polymerase sigma factors"/>
    <property type="match status" value="1"/>
</dbReference>
<dbReference type="AlphaFoldDB" id="A0A5C6D7V3"/>
<keyword evidence="8" id="KW-1185">Reference proteome</keyword>
<evidence type="ECO:0000313" key="7">
    <source>
        <dbReference type="EMBL" id="TWU32900.1"/>
    </source>
</evidence>
<dbReference type="InterPro" id="IPR014284">
    <property type="entry name" value="RNA_pol_sigma-70_dom"/>
</dbReference>
<protein>
    <submittedName>
        <fullName evidence="7">RNA polymerase sigma factor RpoE</fullName>
    </submittedName>
</protein>
<dbReference type="EMBL" id="SJPV01000011">
    <property type="protein sequence ID" value="TWU32900.1"/>
    <property type="molecule type" value="Genomic_DNA"/>
</dbReference>
<dbReference type="PANTHER" id="PTHR43133">
    <property type="entry name" value="RNA POLYMERASE ECF-TYPE SIGMA FACTO"/>
    <property type="match status" value="1"/>
</dbReference>
<dbReference type="GO" id="GO:0016987">
    <property type="term" value="F:sigma factor activity"/>
    <property type="evidence" value="ECO:0007669"/>
    <property type="project" value="UniProtKB-KW"/>
</dbReference>
<evidence type="ECO:0000256" key="5">
    <source>
        <dbReference type="ARBA" id="ARBA00023163"/>
    </source>
</evidence>
<comment type="similarity">
    <text evidence="1">Belongs to the sigma-70 factor family. ECF subfamily.</text>
</comment>
<dbReference type="GO" id="GO:0006352">
    <property type="term" value="P:DNA-templated transcription initiation"/>
    <property type="evidence" value="ECO:0007669"/>
    <property type="project" value="InterPro"/>
</dbReference>
<feature type="domain" description="RNA polymerase sigma-70 region 2" evidence="6">
    <location>
        <begin position="35"/>
        <end position="103"/>
    </location>
</feature>